<dbReference type="RefSeq" id="WP_379534677.1">
    <property type="nucleotide sequence ID" value="NZ_JBHSBI010000038.1"/>
</dbReference>
<dbReference type="Pfam" id="PF13672">
    <property type="entry name" value="PP2C_2"/>
    <property type="match status" value="1"/>
</dbReference>
<evidence type="ECO:0000313" key="4">
    <source>
        <dbReference type="Proteomes" id="UP001595851"/>
    </source>
</evidence>
<feature type="domain" description="PPM-type phosphatase" evidence="2">
    <location>
        <begin position="83"/>
        <end position="298"/>
    </location>
</feature>
<dbReference type="Gene3D" id="3.60.40.10">
    <property type="entry name" value="PPM-type phosphatase domain"/>
    <property type="match status" value="1"/>
</dbReference>
<dbReference type="EMBL" id="JBHSBI010000038">
    <property type="protein sequence ID" value="MFC4014848.1"/>
    <property type="molecule type" value="Genomic_DNA"/>
</dbReference>
<name>A0ABV8GM04_9ACTN</name>
<evidence type="ECO:0000256" key="1">
    <source>
        <dbReference type="SAM" id="MobiDB-lite"/>
    </source>
</evidence>
<dbReference type="PROSITE" id="PS51746">
    <property type="entry name" value="PPM_2"/>
    <property type="match status" value="1"/>
</dbReference>
<keyword evidence="3" id="KW-0378">Hydrolase</keyword>
<dbReference type="InterPro" id="IPR001932">
    <property type="entry name" value="PPM-type_phosphatase-like_dom"/>
</dbReference>
<gene>
    <name evidence="3" type="ORF">ACFOY2_47040</name>
</gene>
<dbReference type="SMART" id="SM00332">
    <property type="entry name" value="PP2Cc"/>
    <property type="match status" value="1"/>
</dbReference>
<evidence type="ECO:0000259" key="2">
    <source>
        <dbReference type="PROSITE" id="PS51746"/>
    </source>
</evidence>
<dbReference type="SMART" id="SM00331">
    <property type="entry name" value="PP2C_SIG"/>
    <property type="match status" value="1"/>
</dbReference>
<comment type="caution">
    <text evidence="3">The sequence shown here is derived from an EMBL/GenBank/DDBJ whole genome shotgun (WGS) entry which is preliminary data.</text>
</comment>
<dbReference type="Proteomes" id="UP001595851">
    <property type="component" value="Unassembled WGS sequence"/>
</dbReference>
<dbReference type="InterPro" id="IPR036457">
    <property type="entry name" value="PPM-type-like_dom_sf"/>
</dbReference>
<protein>
    <submittedName>
        <fullName evidence="3">PP2C family protein-serine/threonine phosphatase</fullName>
        <ecNumber evidence="3">3.1.3.16</ecNumber>
    </submittedName>
</protein>
<accession>A0ABV8GM04</accession>
<organism evidence="3 4">
    <name type="scientific">Nonomuraea purpurea</name>
    <dbReference type="NCBI Taxonomy" id="1849276"/>
    <lineage>
        <taxon>Bacteria</taxon>
        <taxon>Bacillati</taxon>
        <taxon>Actinomycetota</taxon>
        <taxon>Actinomycetes</taxon>
        <taxon>Streptosporangiales</taxon>
        <taxon>Streptosporangiaceae</taxon>
        <taxon>Nonomuraea</taxon>
    </lineage>
</organism>
<proteinExistence type="predicted"/>
<reference evidence="4" key="1">
    <citation type="journal article" date="2019" name="Int. J. Syst. Evol. Microbiol.">
        <title>The Global Catalogue of Microorganisms (GCM) 10K type strain sequencing project: providing services to taxonomists for standard genome sequencing and annotation.</title>
        <authorList>
            <consortium name="The Broad Institute Genomics Platform"/>
            <consortium name="The Broad Institute Genome Sequencing Center for Infectious Disease"/>
            <person name="Wu L."/>
            <person name="Ma J."/>
        </authorList>
    </citation>
    <scope>NUCLEOTIDE SEQUENCE [LARGE SCALE GENOMIC DNA]</scope>
    <source>
        <strain evidence="4">TBRC 1276</strain>
    </source>
</reference>
<dbReference type="EC" id="3.1.3.16" evidence="3"/>
<evidence type="ECO:0000313" key="3">
    <source>
        <dbReference type="EMBL" id="MFC4014848.1"/>
    </source>
</evidence>
<dbReference type="SUPFAM" id="SSF81606">
    <property type="entry name" value="PP2C-like"/>
    <property type="match status" value="1"/>
</dbReference>
<feature type="region of interest" description="Disordered" evidence="1">
    <location>
        <begin position="35"/>
        <end position="93"/>
    </location>
</feature>
<sequence>MLTDCLSCGGTVAPDGFCWDCGAEQPDFRAHLEITLTSPTTPSDPPTTERPTASGRRMADQHTAHPPVPGQSTANCGPGHMLGAGVSDRGKRRGRNADAMALATARTWTIGVVCDGISMSPRPERAAQVAAETGTSALASALRADVLPEDALTQSAIRAARAVAALATSVRAAPACTYVAAIAGQDGIWACWIGDSRAYWLPDEGTAMALTEDDTGAHDALSAWLGADAQAPEPRIRSYRPRGPGRLLLCTDGLWRHLPPAPALRPGHGDLLQDARNLVGTALDAGGHDNITALLIQVQGIEPGNDQTKSRHGFR</sequence>
<dbReference type="GO" id="GO:0004722">
    <property type="term" value="F:protein serine/threonine phosphatase activity"/>
    <property type="evidence" value="ECO:0007669"/>
    <property type="project" value="UniProtKB-EC"/>
</dbReference>
<keyword evidence="4" id="KW-1185">Reference proteome</keyword>